<evidence type="ECO:0000313" key="2">
    <source>
        <dbReference type="EMBL" id="GBP19380.1"/>
    </source>
</evidence>
<evidence type="ECO:0000313" key="3">
    <source>
        <dbReference type="Proteomes" id="UP000299102"/>
    </source>
</evidence>
<dbReference type="EMBL" id="BGZK01000107">
    <property type="protein sequence ID" value="GBP19380.1"/>
    <property type="molecule type" value="Genomic_DNA"/>
</dbReference>
<reference evidence="2 3" key="1">
    <citation type="journal article" date="2019" name="Commun. Biol.">
        <title>The bagworm genome reveals a unique fibroin gene that provides high tensile strength.</title>
        <authorList>
            <person name="Kono N."/>
            <person name="Nakamura H."/>
            <person name="Ohtoshi R."/>
            <person name="Tomita M."/>
            <person name="Numata K."/>
            <person name="Arakawa K."/>
        </authorList>
    </citation>
    <scope>NUCLEOTIDE SEQUENCE [LARGE SCALE GENOMIC DNA]</scope>
</reference>
<proteinExistence type="predicted"/>
<dbReference type="AlphaFoldDB" id="A0A4C1TZG7"/>
<sequence>MILFFDFFEIAKDLEHVELKIRKGGFKLSRWKGTLERFEYKGDRSSYSNVCGSVGRAVRPLPGITFRPLMVADTPEPARPWLEFTFTRQNLVQYRQAVTWKRHTSTITSERVATSARKLLRGRRGRGTRGTGGVDPPELLFG</sequence>
<dbReference type="Proteomes" id="UP000299102">
    <property type="component" value="Unassembled WGS sequence"/>
</dbReference>
<accession>A0A4C1TZG7</accession>
<gene>
    <name evidence="2" type="ORF">EVAR_12421_1</name>
</gene>
<organism evidence="2 3">
    <name type="scientific">Eumeta variegata</name>
    <name type="common">Bagworm moth</name>
    <name type="synonym">Eumeta japonica</name>
    <dbReference type="NCBI Taxonomy" id="151549"/>
    <lineage>
        <taxon>Eukaryota</taxon>
        <taxon>Metazoa</taxon>
        <taxon>Ecdysozoa</taxon>
        <taxon>Arthropoda</taxon>
        <taxon>Hexapoda</taxon>
        <taxon>Insecta</taxon>
        <taxon>Pterygota</taxon>
        <taxon>Neoptera</taxon>
        <taxon>Endopterygota</taxon>
        <taxon>Lepidoptera</taxon>
        <taxon>Glossata</taxon>
        <taxon>Ditrysia</taxon>
        <taxon>Tineoidea</taxon>
        <taxon>Psychidae</taxon>
        <taxon>Oiketicinae</taxon>
        <taxon>Eumeta</taxon>
    </lineage>
</organism>
<protein>
    <submittedName>
        <fullName evidence="2">Uncharacterized protein</fullName>
    </submittedName>
</protein>
<keyword evidence="3" id="KW-1185">Reference proteome</keyword>
<comment type="caution">
    <text evidence="2">The sequence shown here is derived from an EMBL/GenBank/DDBJ whole genome shotgun (WGS) entry which is preliminary data.</text>
</comment>
<evidence type="ECO:0000256" key="1">
    <source>
        <dbReference type="SAM" id="MobiDB-lite"/>
    </source>
</evidence>
<name>A0A4C1TZG7_EUMVA</name>
<feature type="region of interest" description="Disordered" evidence="1">
    <location>
        <begin position="123"/>
        <end position="142"/>
    </location>
</feature>